<feature type="region of interest" description="Disordered" evidence="1">
    <location>
        <begin position="169"/>
        <end position="223"/>
    </location>
</feature>
<feature type="transmembrane region" description="Helical" evidence="2">
    <location>
        <begin position="112"/>
        <end position="134"/>
    </location>
</feature>
<accession>A0A5C3LL93</accession>
<name>A0A5C3LL93_COPMA</name>
<dbReference type="Proteomes" id="UP000307440">
    <property type="component" value="Unassembled WGS sequence"/>
</dbReference>
<sequence length="223" mass="24525">MTTQYPSELRRPSRIEQLFASFVKDYGARFNGIPQQYGGYSFRFDFGQDLLERRPIFALFSVTWTLLCAIPFGLFLAAVIFTALGLVVAAVGFVLITGGSALMTYLTLLLTSIGVLGLISGGLTISVVVTFVFYRLASLTRQEGINGAYRWFEEIRLYIQQSFGFRSSIPPDTVDEETVSEVGDSSSVLEDENLNDAPDTAEANEQTSLLDHSSASNQPDADK</sequence>
<evidence type="ECO:0000256" key="2">
    <source>
        <dbReference type="SAM" id="Phobius"/>
    </source>
</evidence>
<proteinExistence type="predicted"/>
<dbReference type="AlphaFoldDB" id="A0A5C3LL93"/>
<evidence type="ECO:0000313" key="4">
    <source>
        <dbReference type="Proteomes" id="UP000307440"/>
    </source>
</evidence>
<gene>
    <name evidence="3" type="ORF">FA15DRAFT_752560</name>
</gene>
<evidence type="ECO:0000313" key="3">
    <source>
        <dbReference type="EMBL" id="TFK29421.1"/>
    </source>
</evidence>
<evidence type="ECO:0000256" key="1">
    <source>
        <dbReference type="SAM" id="MobiDB-lite"/>
    </source>
</evidence>
<feature type="transmembrane region" description="Helical" evidence="2">
    <location>
        <begin position="56"/>
        <end position="77"/>
    </location>
</feature>
<feature type="transmembrane region" description="Helical" evidence="2">
    <location>
        <begin position="84"/>
        <end position="106"/>
    </location>
</feature>
<organism evidence="3 4">
    <name type="scientific">Coprinopsis marcescibilis</name>
    <name type="common">Agaric fungus</name>
    <name type="synonym">Psathyrella marcescibilis</name>
    <dbReference type="NCBI Taxonomy" id="230819"/>
    <lineage>
        <taxon>Eukaryota</taxon>
        <taxon>Fungi</taxon>
        <taxon>Dikarya</taxon>
        <taxon>Basidiomycota</taxon>
        <taxon>Agaricomycotina</taxon>
        <taxon>Agaricomycetes</taxon>
        <taxon>Agaricomycetidae</taxon>
        <taxon>Agaricales</taxon>
        <taxon>Agaricineae</taxon>
        <taxon>Psathyrellaceae</taxon>
        <taxon>Coprinopsis</taxon>
    </lineage>
</organism>
<keyword evidence="2" id="KW-0472">Membrane</keyword>
<keyword evidence="2" id="KW-0812">Transmembrane</keyword>
<reference evidence="3 4" key="1">
    <citation type="journal article" date="2019" name="Nat. Ecol. Evol.">
        <title>Megaphylogeny resolves global patterns of mushroom evolution.</title>
        <authorList>
            <person name="Varga T."/>
            <person name="Krizsan K."/>
            <person name="Foldi C."/>
            <person name="Dima B."/>
            <person name="Sanchez-Garcia M."/>
            <person name="Sanchez-Ramirez S."/>
            <person name="Szollosi G.J."/>
            <person name="Szarkandi J.G."/>
            <person name="Papp V."/>
            <person name="Albert L."/>
            <person name="Andreopoulos W."/>
            <person name="Angelini C."/>
            <person name="Antonin V."/>
            <person name="Barry K.W."/>
            <person name="Bougher N.L."/>
            <person name="Buchanan P."/>
            <person name="Buyck B."/>
            <person name="Bense V."/>
            <person name="Catcheside P."/>
            <person name="Chovatia M."/>
            <person name="Cooper J."/>
            <person name="Damon W."/>
            <person name="Desjardin D."/>
            <person name="Finy P."/>
            <person name="Geml J."/>
            <person name="Haridas S."/>
            <person name="Hughes K."/>
            <person name="Justo A."/>
            <person name="Karasinski D."/>
            <person name="Kautmanova I."/>
            <person name="Kiss B."/>
            <person name="Kocsube S."/>
            <person name="Kotiranta H."/>
            <person name="LaButti K.M."/>
            <person name="Lechner B.E."/>
            <person name="Liimatainen K."/>
            <person name="Lipzen A."/>
            <person name="Lukacs Z."/>
            <person name="Mihaltcheva S."/>
            <person name="Morgado L.N."/>
            <person name="Niskanen T."/>
            <person name="Noordeloos M.E."/>
            <person name="Ohm R.A."/>
            <person name="Ortiz-Santana B."/>
            <person name="Ovrebo C."/>
            <person name="Racz N."/>
            <person name="Riley R."/>
            <person name="Savchenko A."/>
            <person name="Shiryaev A."/>
            <person name="Soop K."/>
            <person name="Spirin V."/>
            <person name="Szebenyi C."/>
            <person name="Tomsovsky M."/>
            <person name="Tulloss R.E."/>
            <person name="Uehling J."/>
            <person name="Grigoriev I.V."/>
            <person name="Vagvolgyi C."/>
            <person name="Papp T."/>
            <person name="Martin F.M."/>
            <person name="Miettinen O."/>
            <person name="Hibbett D.S."/>
            <person name="Nagy L.G."/>
        </authorList>
    </citation>
    <scope>NUCLEOTIDE SEQUENCE [LARGE SCALE GENOMIC DNA]</scope>
    <source>
        <strain evidence="3 4">CBS 121175</strain>
    </source>
</reference>
<keyword evidence="2" id="KW-1133">Transmembrane helix</keyword>
<feature type="compositionally biased region" description="Polar residues" evidence="1">
    <location>
        <begin position="203"/>
        <end position="223"/>
    </location>
</feature>
<keyword evidence="4" id="KW-1185">Reference proteome</keyword>
<dbReference type="Pfam" id="PF16015">
    <property type="entry name" value="Promethin"/>
    <property type="match status" value="1"/>
</dbReference>
<protein>
    <submittedName>
        <fullName evidence="3">Uncharacterized protein</fullName>
    </submittedName>
</protein>
<dbReference type="EMBL" id="ML210149">
    <property type="protein sequence ID" value="TFK29421.1"/>
    <property type="molecule type" value="Genomic_DNA"/>
</dbReference>